<feature type="transmembrane region" description="Helical" evidence="21">
    <location>
        <begin position="352"/>
        <end position="373"/>
    </location>
</feature>
<evidence type="ECO:0000256" key="14">
    <source>
        <dbReference type="ARBA" id="ARBA00032370"/>
    </source>
</evidence>
<dbReference type="Proteomes" id="UP000001935">
    <property type="component" value="Chromosome"/>
</dbReference>
<comment type="similarity">
    <text evidence="16">Belongs to the SEDS family. FtsW subfamily.</text>
</comment>
<dbReference type="EMBL" id="CP000251">
    <property type="protein sequence ID" value="ABC83536.1"/>
    <property type="molecule type" value="Genomic_DNA"/>
</dbReference>
<dbReference type="NCBIfam" id="TIGR02614">
    <property type="entry name" value="ftsW"/>
    <property type="match status" value="1"/>
</dbReference>
<evidence type="ECO:0000256" key="20">
    <source>
        <dbReference type="ARBA" id="ARBA00049902"/>
    </source>
</evidence>
<keyword evidence="3" id="KW-1003">Cell membrane</keyword>
<evidence type="ECO:0000256" key="9">
    <source>
        <dbReference type="ARBA" id="ARBA00022984"/>
    </source>
</evidence>
<dbReference type="GO" id="GO:0015648">
    <property type="term" value="F:lipid-linked peptidoglycan transporter activity"/>
    <property type="evidence" value="ECO:0007669"/>
    <property type="project" value="TreeGrafter"/>
</dbReference>
<dbReference type="InterPro" id="IPR018365">
    <property type="entry name" value="Cell_cycle_FtsW-rel_CS"/>
</dbReference>
<keyword evidence="9" id="KW-0573">Peptidoglycan synthesis</keyword>
<name>Q2IG28_ANADE</name>
<dbReference type="GO" id="GO:0009252">
    <property type="term" value="P:peptidoglycan biosynthetic process"/>
    <property type="evidence" value="ECO:0007669"/>
    <property type="project" value="UniProtKB-KW"/>
</dbReference>
<feature type="transmembrane region" description="Helical" evidence="21">
    <location>
        <begin position="89"/>
        <end position="108"/>
    </location>
</feature>
<evidence type="ECO:0000313" key="23">
    <source>
        <dbReference type="Proteomes" id="UP000001935"/>
    </source>
</evidence>
<dbReference type="EC" id="2.4.99.28" evidence="19"/>
<dbReference type="eggNOG" id="COG0772">
    <property type="taxonomic scope" value="Bacteria"/>
</dbReference>
<evidence type="ECO:0000256" key="11">
    <source>
        <dbReference type="ARBA" id="ARBA00023136"/>
    </source>
</evidence>
<feature type="transmembrane region" description="Helical" evidence="21">
    <location>
        <begin position="198"/>
        <end position="216"/>
    </location>
</feature>
<dbReference type="PANTHER" id="PTHR30474">
    <property type="entry name" value="CELL CYCLE PROTEIN"/>
    <property type="match status" value="1"/>
</dbReference>
<dbReference type="AlphaFoldDB" id="Q2IG28"/>
<evidence type="ECO:0000256" key="16">
    <source>
        <dbReference type="ARBA" id="ARBA00038053"/>
    </source>
</evidence>
<comment type="catalytic activity">
    <reaction evidence="20">
        <text>[GlcNAc-(1-&gt;4)-Mur2Ac(oyl-L-Ala-gamma-D-Glu-L-Lys-D-Ala-D-Ala)](n)-di-trans,octa-cis-undecaprenyl diphosphate + beta-D-GlcNAc-(1-&gt;4)-Mur2Ac(oyl-L-Ala-gamma-D-Glu-L-Lys-D-Ala-D-Ala)-di-trans,octa-cis-undecaprenyl diphosphate = [GlcNAc-(1-&gt;4)-Mur2Ac(oyl-L-Ala-gamma-D-Glu-L-Lys-D-Ala-D-Ala)](n+1)-di-trans,octa-cis-undecaprenyl diphosphate + di-trans,octa-cis-undecaprenyl diphosphate + H(+)</text>
        <dbReference type="Rhea" id="RHEA:23708"/>
        <dbReference type="Rhea" id="RHEA-COMP:9602"/>
        <dbReference type="Rhea" id="RHEA-COMP:9603"/>
        <dbReference type="ChEBI" id="CHEBI:15378"/>
        <dbReference type="ChEBI" id="CHEBI:58405"/>
        <dbReference type="ChEBI" id="CHEBI:60033"/>
        <dbReference type="ChEBI" id="CHEBI:78435"/>
        <dbReference type="EC" id="2.4.99.28"/>
    </reaction>
</comment>
<evidence type="ECO:0000256" key="12">
    <source>
        <dbReference type="ARBA" id="ARBA00023306"/>
    </source>
</evidence>
<evidence type="ECO:0000256" key="21">
    <source>
        <dbReference type="SAM" id="Phobius"/>
    </source>
</evidence>
<evidence type="ECO:0000256" key="8">
    <source>
        <dbReference type="ARBA" id="ARBA00022960"/>
    </source>
</evidence>
<proteinExistence type="inferred from homology"/>
<evidence type="ECO:0000256" key="2">
    <source>
        <dbReference type="ARBA" id="ARBA00004752"/>
    </source>
</evidence>
<feature type="transmembrane region" description="Helical" evidence="21">
    <location>
        <begin position="65"/>
        <end position="83"/>
    </location>
</feature>
<reference evidence="22" key="1">
    <citation type="submission" date="2006-01" db="EMBL/GenBank/DDBJ databases">
        <title>Complete sequence of Anaeromyxobacter dehalogenans 2CP-C.</title>
        <authorList>
            <consortium name="US DOE Joint Genome Institute"/>
            <person name="Copeland A."/>
            <person name="Lucas S."/>
            <person name="Lapidus A."/>
            <person name="Barry K."/>
            <person name="Detter J.C."/>
            <person name="Glavina T."/>
            <person name="Hammon N."/>
            <person name="Israni S."/>
            <person name="Pitluck S."/>
            <person name="Brettin T."/>
            <person name="Bruce D."/>
            <person name="Han C."/>
            <person name="Tapia R."/>
            <person name="Gilna P."/>
            <person name="Kiss H."/>
            <person name="Schmutz J."/>
            <person name="Larimer F."/>
            <person name="Land M."/>
            <person name="Kyrpides N."/>
            <person name="Anderson I."/>
            <person name="Sanford R.A."/>
            <person name="Ritalahti K.M."/>
            <person name="Thomas H.S."/>
            <person name="Kirby J.R."/>
            <person name="Zhulin I.B."/>
            <person name="Loeffler F.E."/>
            <person name="Richardson P."/>
        </authorList>
    </citation>
    <scope>NUCLEOTIDE SEQUENCE</scope>
    <source>
        <strain evidence="22">2CP-C</strain>
    </source>
</reference>
<dbReference type="HOGENOM" id="CLU_029243_1_1_7"/>
<sequence>MRLFRQARDERAPEAPRAGAPGFDPLLLAAVLLLVALGLVMVYSASAVEAGRRLGDEFYYLKRQLVAVGIGLAGMAAVLRVGYRRIAAVAYPVLAATLAALVLVKLVGRTAGGAQRWIPLGPVNLQPAELAKVALVLYLAHSLSRKQSKMRMFSIGLLPHLLVTLLMVGLCLWQKDLGTGFILFMVLFAMLFAAGARVSYLVAAGLVAAPIAWHFIKSTEYRYQRWLAFMNPEQYKTTFAFQLWESLLGTANGGWLGQGLGQGKGKLYFLPAAHTDFIAAVLAEETGLVGMALLLLLYGVVLWRGTRAALRAPDAFGCYAALGVTALVGTQALVNLAVVFGLAPTKGLTLPFVSYGGSSIMTLLAATGLLLSVSGERGGFLTRAPAAVRVGAPIGGAPRLSAARAEDAS</sequence>
<feature type="transmembrane region" description="Helical" evidence="21">
    <location>
        <begin position="277"/>
        <end position="303"/>
    </location>
</feature>
<dbReference type="GO" id="GO:0071555">
    <property type="term" value="P:cell wall organization"/>
    <property type="evidence" value="ECO:0007669"/>
    <property type="project" value="UniProtKB-KW"/>
</dbReference>
<evidence type="ECO:0000256" key="7">
    <source>
        <dbReference type="ARBA" id="ARBA00022692"/>
    </source>
</evidence>
<dbReference type="PROSITE" id="PS00428">
    <property type="entry name" value="FTSW_RODA_SPOVE"/>
    <property type="match status" value="1"/>
</dbReference>
<keyword evidence="10 21" id="KW-1133">Transmembrane helix</keyword>
<dbReference type="OrthoDB" id="9768187at2"/>
<keyword evidence="11 21" id="KW-0472">Membrane</keyword>
<dbReference type="STRING" id="290397.Adeh_3770"/>
<evidence type="ECO:0000256" key="18">
    <source>
        <dbReference type="ARBA" id="ARBA00041418"/>
    </source>
</evidence>
<evidence type="ECO:0000256" key="6">
    <source>
        <dbReference type="ARBA" id="ARBA00022679"/>
    </source>
</evidence>
<keyword evidence="12" id="KW-0131">Cell cycle</keyword>
<keyword evidence="5" id="KW-0328">Glycosyltransferase</keyword>
<dbReference type="Pfam" id="PF01098">
    <property type="entry name" value="FTSW_RODA_SPOVE"/>
    <property type="match status" value="1"/>
</dbReference>
<evidence type="ECO:0000256" key="4">
    <source>
        <dbReference type="ARBA" id="ARBA00022618"/>
    </source>
</evidence>
<dbReference type="PANTHER" id="PTHR30474:SF2">
    <property type="entry name" value="PEPTIDOGLYCAN GLYCOSYLTRANSFERASE FTSW-RELATED"/>
    <property type="match status" value="1"/>
</dbReference>
<evidence type="ECO:0000256" key="5">
    <source>
        <dbReference type="ARBA" id="ARBA00022676"/>
    </source>
</evidence>
<dbReference type="InterPro" id="IPR013437">
    <property type="entry name" value="FtsW"/>
</dbReference>
<evidence type="ECO:0000313" key="22">
    <source>
        <dbReference type="EMBL" id="ABC83536.1"/>
    </source>
</evidence>
<organism evidence="22 23">
    <name type="scientific">Anaeromyxobacter dehalogenans (strain 2CP-C)</name>
    <dbReference type="NCBI Taxonomy" id="290397"/>
    <lineage>
        <taxon>Bacteria</taxon>
        <taxon>Pseudomonadati</taxon>
        <taxon>Myxococcota</taxon>
        <taxon>Myxococcia</taxon>
        <taxon>Myxococcales</taxon>
        <taxon>Cystobacterineae</taxon>
        <taxon>Anaeromyxobacteraceae</taxon>
        <taxon>Anaeromyxobacter</taxon>
    </lineage>
</organism>
<feature type="transmembrane region" description="Helical" evidence="21">
    <location>
        <begin position="315"/>
        <end position="340"/>
    </location>
</feature>
<comment type="subcellular location">
    <subcellularLocation>
        <location evidence="1">Cell membrane</location>
        <topology evidence="1">Multi-pass membrane protein</topology>
    </subcellularLocation>
</comment>
<evidence type="ECO:0000256" key="1">
    <source>
        <dbReference type="ARBA" id="ARBA00004651"/>
    </source>
</evidence>
<comment type="pathway">
    <text evidence="2">Cell wall biogenesis; peptidoglycan biosynthesis.</text>
</comment>
<dbReference type="GO" id="GO:0008360">
    <property type="term" value="P:regulation of cell shape"/>
    <property type="evidence" value="ECO:0007669"/>
    <property type="project" value="UniProtKB-KW"/>
</dbReference>
<evidence type="ECO:0000256" key="13">
    <source>
        <dbReference type="ARBA" id="ARBA00023316"/>
    </source>
</evidence>
<evidence type="ECO:0000256" key="3">
    <source>
        <dbReference type="ARBA" id="ARBA00022475"/>
    </source>
</evidence>
<feature type="transmembrane region" description="Helical" evidence="21">
    <location>
        <begin position="152"/>
        <end position="171"/>
    </location>
</feature>
<protein>
    <recommendedName>
        <fullName evidence="17">Probable peptidoglycan glycosyltransferase FtsW</fullName>
        <ecNumber evidence="19">2.4.99.28</ecNumber>
    </recommendedName>
    <alternativeName>
        <fullName evidence="18">Cell division protein FtsW</fullName>
    </alternativeName>
    <alternativeName>
        <fullName evidence="15">Cell wall polymerase</fullName>
    </alternativeName>
    <alternativeName>
        <fullName evidence="14">Peptidoglycan polymerase</fullName>
    </alternativeName>
</protein>
<dbReference type="GO" id="GO:0032153">
    <property type="term" value="C:cell division site"/>
    <property type="evidence" value="ECO:0007669"/>
    <property type="project" value="TreeGrafter"/>
</dbReference>
<keyword evidence="6" id="KW-0808">Transferase</keyword>
<dbReference type="GO" id="GO:0005886">
    <property type="term" value="C:plasma membrane"/>
    <property type="evidence" value="ECO:0007669"/>
    <property type="project" value="UniProtKB-SubCell"/>
</dbReference>
<gene>
    <name evidence="22" type="ordered locus">Adeh_3770</name>
</gene>
<dbReference type="GO" id="GO:0051301">
    <property type="term" value="P:cell division"/>
    <property type="evidence" value="ECO:0007669"/>
    <property type="project" value="UniProtKB-KW"/>
</dbReference>
<keyword evidence="4" id="KW-0132">Cell division</keyword>
<evidence type="ECO:0000256" key="10">
    <source>
        <dbReference type="ARBA" id="ARBA00022989"/>
    </source>
</evidence>
<keyword evidence="7 21" id="KW-0812">Transmembrane</keyword>
<keyword evidence="13" id="KW-0961">Cell wall biogenesis/degradation</keyword>
<evidence type="ECO:0000256" key="15">
    <source>
        <dbReference type="ARBA" id="ARBA00033270"/>
    </source>
</evidence>
<evidence type="ECO:0000256" key="19">
    <source>
        <dbReference type="ARBA" id="ARBA00044770"/>
    </source>
</evidence>
<dbReference type="RefSeq" id="WP_011422818.1">
    <property type="nucleotide sequence ID" value="NC_007760.1"/>
</dbReference>
<dbReference type="GO" id="GO:0008955">
    <property type="term" value="F:peptidoglycan glycosyltransferase activity"/>
    <property type="evidence" value="ECO:0007669"/>
    <property type="project" value="UniProtKB-EC"/>
</dbReference>
<dbReference type="KEGG" id="ade:Adeh_3770"/>
<dbReference type="InterPro" id="IPR001182">
    <property type="entry name" value="FtsW/RodA"/>
</dbReference>
<feature type="transmembrane region" description="Helical" evidence="21">
    <location>
        <begin position="26"/>
        <end position="45"/>
    </location>
</feature>
<accession>Q2IG28</accession>
<keyword evidence="8" id="KW-0133">Cell shape</keyword>
<evidence type="ECO:0000256" key="17">
    <source>
        <dbReference type="ARBA" id="ARBA00041185"/>
    </source>
</evidence>